<dbReference type="Pfam" id="PF03401">
    <property type="entry name" value="TctC"/>
    <property type="match status" value="1"/>
</dbReference>
<dbReference type="AlphaFoldDB" id="A0A6J7A7K8"/>
<protein>
    <submittedName>
        <fullName evidence="1">Unannotated protein</fullName>
    </submittedName>
</protein>
<dbReference type="Gene3D" id="3.40.190.150">
    <property type="entry name" value="Bordetella uptake gene, domain 1"/>
    <property type="match status" value="1"/>
</dbReference>
<organism evidence="1">
    <name type="scientific">freshwater metagenome</name>
    <dbReference type="NCBI Taxonomy" id="449393"/>
    <lineage>
        <taxon>unclassified sequences</taxon>
        <taxon>metagenomes</taxon>
        <taxon>ecological metagenomes</taxon>
    </lineage>
</organism>
<gene>
    <name evidence="1" type="ORF">UFOPK3197_00711</name>
</gene>
<dbReference type="InterPro" id="IPR005064">
    <property type="entry name" value="BUG"/>
</dbReference>
<reference evidence="1" key="1">
    <citation type="submission" date="2020-05" db="EMBL/GenBank/DDBJ databases">
        <authorList>
            <person name="Chiriac C."/>
            <person name="Salcher M."/>
            <person name="Ghai R."/>
            <person name="Kavagutti S V."/>
        </authorList>
    </citation>
    <scope>NUCLEOTIDE SEQUENCE</scope>
</reference>
<dbReference type="CDD" id="cd13578">
    <property type="entry name" value="PBP2_Bug27"/>
    <property type="match status" value="1"/>
</dbReference>
<proteinExistence type="predicted"/>
<dbReference type="PIRSF" id="PIRSF017082">
    <property type="entry name" value="YflP"/>
    <property type="match status" value="1"/>
</dbReference>
<accession>A0A6J7A7K8</accession>
<dbReference type="SUPFAM" id="SSF53850">
    <property type="entry name" value="Periplasmic binding protein-like II"/>
    <property type="match status" value="1"/>
</dbReference>
<dbReference type="InterPro" id="IPR042100">
    <property type="entry name" value="Bug_dom1"/>
</dbReference>
<dbReference type="Gene3D" id="3.40.190.10">
    <property type="entry name" value="Periplasmic binding protein-like II"/>
    <property type="match status" value="1"/>
</dbReference>
<sequence length="324" mass="34164">MRRAILAAFTLITIVAFGGGLAHGQTYPNKPITMVVPYAAGGTAEVLGRILAQQLGDVLGQSIVVEIKAGAGSMIGAEYVAKIAKPDGYTILFTGNPIAINVALMNLSFDPVKDLAPVAGIAAFPSILVTSATSPYMTLADVIKASKTTHLTFGSSGPGTHSHMSGELVKAMSHFDMTHVPYKGSGPVYPDLIAGRISVLFDTSASAIGFINGGKVRALGITSKERSKATPNIPTIAEQGVPGFEALTWFGVFVPSSTPPAIVTHLERAIYKVVQSPAFASRLDQWAGLPLPAEPTAAGFGRFYRNEVQDWEKLVRDGKVKRLD</sequence>
<dbReference type="PANTHER" id="PTHR42928:SF5">
    <property type="entry name" value="BLR1237 PROTEIN"/>
    <property type="match status" value="1"/>
</dbReference>
<name>A0A6J7A7K8_9ZZZZ</name>
<dbReference type="PANTHER" id="PTHR42928">
    <property type="entry name" value="TRICARBOXYLATE-BINDING PROTEIN"/>
    <property type="match status" value="1"/>
</dbReference>
<dbReference type="EMBL" id="CAFABI010000068">
    <property type="protein sequence ID" value="CAB4828802.1"/>
    <property type="molecule type" value="Genomic_DNA"/>
</dbReference>
<evidence type="ECO:0000313" key="1">
    <source>
        <dbReference type="EMBL" id="CAB4828802.1"/>
    </source>
</evidence>